<keyword evidence="3" id="KW-1185">Reference proteome</keyword>
<feature type="compositionally biased region" description="Polar residues" evidence="1">
    <location>
        <begin position="152"/>
        <end position="163"/>
    </location>
</feature>
<feature type="region of interest" description="Disordered" evidence="1">
    <location>
        <begin position="110"/>
        <end position="170"/>
    </location>
</feature>
<name>A0A4Y2G5X3_ARAVE</name>
<gene>
    <name evidence="2" type="ORF">AVEN_157688_1</name>
</gene>
<feature type="compositionally biased region" description="Polar residues" evidence="1">
    <location>
        <begin position="110"/>
        <end position="126"/>
    </location>
</feature>
<sequence>MQEHAIQNTLPLSSPARALAGNGRGLWTMLPSGYRHRQENRPYVLGTPDSELENQGHVMSKHSRARSHHSLHITDLRWATSTLDPTGPIKTPTLPGGLLHHRPHWAIKRTSTGKGCQISPSLSFHTESPAPTDFNSYELPDITDSDPFGPTSKHQSPGSQSEFQLRRVAK</sequence>
<evidence type="ECO:0000313" key="3">
    <source>
        <dbReference type="Proteomes" id="UP000499080"/>
    </source>
</evidence>
<accession>A0A4Y2G5X3</accession>
<evidence type="ECO:0000256" key="1">
    <source>
        <dbReference type="SAM" id="MobiDB-lite"/>
    </source>
</evidence>
<dbReference type="Proteomes" id="UP000499080">
    <property type="component" value="Unassembled WGS sequence"/>
</dbReference>
<organism evidence="2 3">
    <name type="scientific">Araneus ventricosus</name>
    <name type="common">Orbweaver spider</name>
    <name type="synonym">Epeira ventricosa</name>
    <dbReference type="NCBI Taxonomy" id="182803"/>
    <lineage>
        <taxon>Eukaryota</taxon>
        <taxon>Metazoa</taxon>
        <taxon>Ecdysozoa</taxon>
        <taxon>Arthropoda</taxon>
        <taxon>Chelicerata</taxon>
        <taxon>Arachnida</taxon>
        <taxon>Araneae</taxon>
        <taxon>Araneomorphae</taxon>
        <taxon>Entelegynae</taxon>
        <taxon>Araneoidea</taxon>
        <taxon>Araneidae</taxon>
        <taxon>Araneus</taxon>
    </lineage>
</organism>
<proteinExistence type="predicted"/>
<dbReference type="EMBL" id="BGPR01098289">
    <property type="protein sequence ID" value="GBM48637.1"/>
    <property type="molecule type" value="Genomic_DNA"/>
</dbReference>
<dbReference type="AlphaFoldDB" id="A0A4Y2G5X3"/>
<protein>
    <submittedName>
        <fullName evidence="2">Uncharacterized protein</fullName>
    </submittedName>
</protein>
<reference evidence="2 3" key="1">
    <citation type="journal article" date="2019" name="Sci. Rep.">
        <title>Orb-weaving spider Araneus ventricosus genome elucidates the spidroin gene catalogue.</title>
        <authorList>
            <person name="Kono N."/>
            <person name="Nakamura H."/>
            <person name="Ohtoshi R."/>
            <person name="Moran D.A.P."/>
            <person name="Shinohara A."/>
            <person name="Yoshida Y."/>
            <person name="Fujiwara M."/>
            <person name="Mori M."/>
            <person name="Tomita M."/>
            <person name="Arakawa K."/>
        </authorList>
    </citation>
    <scope>NUCLEOTIDE SEQUENCE [LARGE SCALE GENOMIC DNA]</scope>
</reference>
<evidence type="ECO:0000313" key="2">
    <source>
        <dbReference type="EMBL" id="GBM48637.1"/>
    </source>
</evidence>
<comment type="caution">
    <text evidence="2">The sequence shown here is derived from an EMBL/GenBank/DDBJ whole genome shotgun (WGS) entry which is preliminary data.</text>
</comment>